<dbReference type="PANTHER" id="PTHR48081">
    <property type="entry name" value="AB HYDROLASE SUPERFAMILY PROTEIN C4A8.06C"/>
    <property type="match status" value="1"/>
</dbReference>
<dbReference type="PANTHER" id="PTHR48081:SF33">
    <property type="entry name" value="KYNURENINE FORMAMIDASE"/>
    <property type="match status" value="1"/>
</dbReference>
<dbReference type="Pfam" id="PF20434">
    <property type="entry name" value="BD-FAE"/>
    <property type="match status" value="1"/>
</dbReference>
<dbReference type="Gene3D" id="3.40.50.1820">
    <property type="entry name" value="alpha/beta hydrolase"/>
    <property type="match status" value="1"/>
</dbReference>
<keyword evidence="4" id="KW-1185">Reference proteome</keyword>
<evidence type="ECO:0000313" key="4">
    <source>
        <dbReference type="Proteomes" id="UP001597425"/>
    </source>
</evidence>
<evidence type="ECO:0000313" key="3">
    <source>
        <dbReference type="EMBL" id="MFD2311626.1"/>
    </source>
</evidence>
<evidence type="ECO:0000259" key="2">
    <source>
        <dbReference type="Pfam" id="PF20434"/>
    </source>
</evidence>
<protein>
    <submittedName>
        <fullName evidence="3">Alpha/beta hydrolase</fullName>
    </submittedName>
</protein>
<dbReference type="InterPro" id="IPR029058">
    <property type="entry name" value="AB_hydrolase_fold"/>
</dbReference>
<comment type="caution">
    <text evidence="3">The sequence shown here is derived from an EMBL/GenBank/DDBJ whole genome shotgun (WGS) entry which is preliminary data.</text>
</comment>
<name>A0ABW5EDF2_9GAMM</name>
<gene>
    <name evidence="3" type="ORF">ACFSKX_14455</name>
</gene>
<dbReference type="Proteomes" id="UP001597425">
    <property type="component" value="Unassembled WGS sequence"/>
</dbReference>
<sequence>MFVLALCNAAAVATEVALHEDIPWAQPEGVPLTLDIHVPSTGRDSYPVVVVYHGGGWLVNDHSIMDAAARYLATEGDFVVANMNYRLLVDNDNRTRMNEIVEDVFGGLLWVKEHIADYGGDPRRVAVTGDSAGGHLAAMVLTAGRNLASAGFDAEKPGFNPSYLPTGKTAEQVAAEDGLAVQAAVLSYGAFDLHATALGGFETEQNGFWQWAGAEPRGIFGTGFNPQDNPELYKAVSPLHRVPSAEDYQLPAVFAHVGSEDTTTPPKAVKAFVDTLRDAGQPVEYRVYEGKNHAFLDTGCNEFLGNCFDEDAPDTLDDMIAFFDRQLR</sequence>
<organism evidence="3 4">
    <name type="scientific">Microbulbifer halophilus</name>
    <dbReference type="NCBI Taxonomy" id="453963"/>
    <lineage>
        <taxon>Bacteria</taxon>
        <taxon>Pseudomonadati</taxon>
        <taxon>Pseudomonadota</taxon>
        <taxon>Gammaproteobacteria</taxon>
        <taxon>Cellvibrionales</taxon>
        <taxon>Microbulbiferaceae</taxon>
        <taxon>Microbulbifer</taxon>
    </lineage>
</organism>
<dbReference type="EMBL" id="JBHUJD010000020">
    <property type="protein sequence ID" value="MFD2311626.1"/>
    <property type="molecule type" value="Genomic_DNA"/>
</dbReference>
<feature type="domain" description="BD-FAE-like" evidence="2">
    <location>
        <begin position="34"/>
        <end position="275"/>
    </location>
</feature>
<dbReference type="InterPro" id="IPR049492">
    <property type="entry name" value="BD-FAE-like_dom"/>
</dbReference>
<dbReference type="GO" id="GO:0016787">
    <property type="term" value="F:hydrolase activity"/>
    <property type="evidence" value="ECO:0007669"/>
    <property type="project" value="UniProtKB-KW"/>
</dbReference>
<evidence type="ECO:0000256" key="1">
    <source>
        <dbReference type="ARBA" id="ARBA00022801"/>
    </source>
</evidence>
<accession>A0ABW5EDF2</accession>
<dbReference type="InterPro" id="IPR050300">
    <property type="entry name" value="GDXG_lipolytic_enzyme"/>
</dbReference>
<keyword evidence="1 3" id="KW-0378">Hydrolase</keyword>
<dbReference type="SUPFAM" id="SSF53474">
    <property type="entry name" value="alpha/beta-Hydrolases"/>
    <property type="match status" value="1"/>
</dbReference>
<reference evidence="4" key="1">
    <citation type="journal article" date="2019" name="Int. J. Syst. Evol. Microbiol.">
        <title>The Global Catalogue of Microorganisms (GCM) 10K type strain sequencing project: providing services to taxonomists for standard genome sequencing and annotation.</title>
        <authorList>
            <consortium name="The Broad Institute Genomics Platform"/>
            <consortium name="The Broad Institute Genome Sequencing Center for Infectious Disease"/>
            <person name="Wu L."/>
            <person name="Ma J."/>
        </authorList>
    </citation>
    <scope>NUCLEOTIDE SEQUENCE [LARGE SCALE GENOMIC DNA]</scope>
    <source>
        <strain evidence="4">KCTC 12848</strain>
    </source>
</reference>
<proteinExistence type="predicted"/>